<comment type="caution">
    <text evidence="1">The sequence shown here is derived from an EMBL/GenBank/DDBJ whole genome shotgun (WGS) entry which is preliminary data.</text>
</comment>
<sequence length="146" mass="15507">MIRQVLRRAGCAEFSDTDDGFVVDHGPDEELLRVVCTIGHGTAVQRELRRYRQALTQAGMQVGRHSKDRNTLLVSMPDTTVLAAPVGPVGVRTGRVVSVIAWECAASVAGRPASGLFADHGEERPVCRAPGGVEGAMPAEMLDAAT</sequence>
<evidence type="ECO:0000313" key="2">
    <source>
        <dbReference type="Proteomes" id="UP000565089"/>
    </source>
</evidence>
<dbReference type="EMBL" id="JACHMS010000001">
    <property type="protein sequence ID" value="MBB4710207.1"/>
    <property type="molecule type" value="Genomic_DNA"/>
</dbReference>
<gene>
    <name evidence="1" type="ORF">BJ965_000089</name>
</gene>
<protein>
    <submittedName>
        <fullName evidence="1">Uncharacterized protein</fullName>
    </submittedName>
</protein>
<proteinExistence type="predicted"/>
<reference evidence="1 2" key="1">
    <citation type="submission" date="2020-08" db="EMBL/GenBank/DDBJ databases">
        <title>Sequencing the genomes of 1000 actinobacteria strains.</title>
        <authorList>
            <person name="Klenk H.-P."/>
        </authorList>
    </citation>
    <scope>NUCLEOTIDE SEQUENCE [LARGE SCALE GENOMIC DNA]</scope>
    <source>
        <strain evidence="1 2">DSM 40483</strain>
    </source>
</reference>
<dbReference type="RefSeq" id="WP_184906799.1">
    <property type="nucleotide sequence ID" value="NZ_JACHMS010000001.1"/>
</dbReference>
<name>A0A7W7GCN0_9ACTN</name>
<evidence type="ECO:0000313" key="1">
    <source>
        <dbReference type="EMBL" id="MBB4710207.1"/>
    </source>
</evidence>
<organism evidence="1 2">
    <name type="scientific">Streptomyces luteogriseus</name>
    <dbReference type="NCBI Taxonomy" id="68233"/>
    <lineage>
        <taxon>Bacteria</taxon>
        <taxon>Bacillati</taxon>
        <taxon>Actinomycetota</taxon>
        <taxon>Actinomycetes</taxon>
        <taxon>Kitasatosporales</taxon>
        <taxon>Streptomycetaceae</taxon>
        <taxon>Streptomyces</taxon>
    </lineage>
</organism>
<keyword evidence="2" id="KW-1185">Reference proteome</keyword>
<dbReference type="Proteomes" id="UP000565089">
    <property type="component" value="Unassembled WGS sequence"/>
</dbReference>
<dbReference type="AlphaFoldDB" id="A0A7W7GCN0"/>
<accession>A0A7W7GCN0</accession>
<dbReference type="GeneID" id="95792174"/>